<dbReference type="AlphaFoldDB" id="A0A0B8Z765"/>
<comment type="caution">
    <text evidence="1">The sequence shown here is derived from an EMBL/GenBank/DDBJ whole genome shotgun (WGS) entry which is preliminary data.</text>
</comment>
<organism evidence="1 2">
    <name type="scientific">Novosphingobium subterraneum</name>
    <dbReference type="NCBI Taxonomy" id="48936"/>
    <lineage>
        <taxon>Bacteria</taxon>
        <taxon>Pseudomonadati</taxon>
        <taxon>Pseudomonadota</taxon>
        <taxon>Alphaproteobacteria</taxon>
        <taxon>Sphingomonadales</taxon>
        <taxon>Sphingomonadaceae</taxon>
        <taxon>Novosphingobium</taxon>
    </lineage>
</organism>
<dbReference type="Proteomes" id="UP000031338">
    <property type="component" value="Unassembled WGS sequence"/>
</dbReference>
<sequence length="67" mass="7160">MTVVSRKVAQGLSLHAGTGFGSGSQSWQADNAITARRAENLQRYGAAGYRLVVIVLQHLLPDNAYSS</sequence>
<evidence type="ECO:0000313" key="1">
    <source>
        <dbReference type="EMBL" id="KHS42039.1"/>
    </source>
</evidence>
<proteinExistence type="predicted"/>
<name>A0A0B8Z765_9SPHN</name>
<accession>A0A0B8Z765</accession>
<dbReference type="RefSeq" id="WP_039338252.1">
    <property type="nucleotide sequence ID" value="NZ_JRVC01000033.1"/>
</dbReference>
<gene>
    <name evidence="1" type="ORF">NJ75_04405</name>
</gene>
<reference evidence="1 2" key="1">
    <citation type="submission" date="2014-10" db="EMBL/GenBank/DDBJ databases">
        <title>Draft genome sequence of Novosphingobium subterraneum DSM 12447.</title>
        <authorList>
            <person name="Gan H.M."/>
            <person name="Gan H.Y."/>
            <person name="Savka M.A."/>
        </authorList>
    </citation>
    <scope>NUCLEOTIDE SEQUENCE [LARGE SCALE GENOMIC DNA]</scope>
    <source>
        <strain evidence="1 2">DSM 12447</strain>
    </source>
</reference>
<protein>
    <submittedName>
        <fullName evidence="1">Uncharacterized protein</fullName>
    </submittedName>
</protein>
<dbReference type="EMBL" id="JRVC01000033">
    <property type="protein sequence ID" value="KHS42039.1"/>
    <property type="molecule type" value="Genomic_DNA"/>
</dbReference>
<evidence type="ECO:0000313" key="2">
    <source>
        <dbReference type="Proteomes" id="UP000031338"/>
    </source>
</evidence>
<keyword evidence="2" id="KW-1185">Reference proteome</keyword>
<dbReference type="PATRIC" id="fig|48936.3.peg.4441"/>